<reference evidence="2 3" key="1">
    <citation type="submission" date="2020-07" db="EMBL/GenBank/DDBJ databases">
        <title>Taxonomic revisions and descriptions of new bacterial species based on genomic comparisons in the high-G+C-content subgroup of the family Alcaligenaceae.</title>
        <authorList>
            <person name="Szabo A."/>
            <person name="Felfoldi T."/>
        </authorList>
    </citation>
    <scope>NUCLEOTIDE SEQUENCE [LARGE SCALE GENOMIC DNA]</scope>
    <source>
        <strain evidence="2 3">DSM 25264</strain>
    </source>
</reference>
<dbReference type="SUPFAM" id="SSF53474">
    <property type="entry name" value="alpha/beta-Hydrolases"/>
    <property type="match status" value="1"/>
</dbReference>
<dbReference type="InterPro" id="IPR000073">
    <property type="entry name" value="AB_hydrolase_1"/>
</dbReference>
<comment type="caution">
    <text evidence="2">The sequence shown here is derived from an EMBL/GenBank/DDBJ whole genome shotgun (WGS) entry which is preliminary data.</text>
</comment>
<evidence type="ECO:0000259" key="1">
    <source>
        <dbReference type="Pfam" id="PF00561"/>
    </source>
</evidence>
<dbReference type="RefSeq" id="WP_129970075.1">
    <property type="nucleotide sequence ID" value="NZ_JACCEW010000004.1"/>
</dbReference>
<dbReference type="PANTHER" id="PTHR43433">
    <property type="entry name" value="HYDROLASE, ALPHA/BETA FOLD FAMILY PROTEIN"/>
    <property type="match status" value="1"/>
</dbReference>
<keyword evidence="3" id="KW-1185">Reference proteome</keyword>
<dbReference type="PANTHER" id="PTHR43433:SF5">
    <property type="entry name" value="AB HYDROLASE-1 DOMAIN-CONTAINING PROTEIN"/>
    <property type="match status" value="1"/>
</dbReference>
<dbReference type="EMBL" id="JACCEW010000004">
    <property type="protein sequence ID" value="NYT38148.1"/>
    <property type="molecule type" value="Genomic_DNA"/>
</dbReference>
<dbReference type="Pfam" id="PF00561">
    <property type="entry name" value="Abhydrolase_1"/>
    <property type="match status" value="1"/>
</dbReference>
<dbReference type="Gene3D" id="3.40.50.1820">
    <property type="entry name" value="alpha/beta hydrolase"/>
    <property type="match status" value="1"/>
</dbReference>
<sequence length="261" mass="28928">MPFANASDGVSIYYETHGEGQPIIFIHGGGGNTLVWYQQVPYFSRKYKVITVDLRGFKHSVCSPDRTLPQHFSEDMLSVLDHAGVEKAVFACQSLGAWAGLPVAVHHPERVQALFISGSPTPAYSPRTWKVLEDAARTFDYKQADMRATGIGWNKANLESRPELLFLYSQLKGLNPSGFRAETMTADEVRILPEHFRGYAIPTMVCGGSHDDFLTPTLHEDVARIIPGASAHTFVDAGHSAYFETPDEYNSVLQAFIDQYG</sequence>
<evidence type="ECO:0000313" key="2">
    <source>
        <dbReference type="EMBL" id="NYT38148.1"/>
    </source>
</evidence>
<dbReference type="Proteomes" id="UP000580517">
    <property type="component" value="Unassembled WGS sequence"/>
</dbReference>
<protein>
    <submittedName>
        <fullName evidence="2">Alpha/beta hydrolase</fullName>
    </submittedName>
</protein>
<proteinExistence type="predicted"/>
<dbReference type="InterPro" id="IPR050471">
    <property type="entry name" value="AB_hydrolase"/>
</dbReference>
<dbReference type="OrthoDB" id="3663240at2"/>
<evidence type="ECO:0000313" key="3">
    <source>
        <dbReference type="Proteomes" id="UP000580517"/>
    </source>
</evidence>
<keyword evidence="2" id="KW-0378">Hydrolase</keyword>
<dbReference type="PRINTS" id="PR00111">
    <property type="entry name" value="ABHYDROLASE"/>
</dbReference>
<feature type="domain" description="AB hydrolase-1" evidence="1">
    <location>
        <begin position="22"/>
        <end position="135"/>
    </location>
</feature>
<dbReference type="AlphaFoldDB" id="A0A853FEM9"/>
<gene>
    <name evidence="2" type="ORF">H0A68_14765</name>
</gene>
<accession>A0A853FEM9</accession>
<name>A0A853FEM9_9BURK</name>
<dbReference type="InterPro" id="IPR029058">
    <property type="entry name" value="AB_hydrolase_fold"/>
</dbReference>
<organism evidence="2 3">
    <name type="scientific">Allopusillimonas soli</name>
    <dbReference type="NCBI Taxonomy" id="659016"/>
    <lineage>
        <taxon>Bacteria</taxon>
        <taxon>Pseudomonadati</taxon>
        <taxon>Pseudomonadota</taxon>
        <taxon>Betaproteobacteria</taxon>
        <taxon>Burkholderiales</taxon>
        <taxon>Alcaligenaceae</taxon>
        <taxon>Allopusillimonas</taxon>
    </lineage>
</organism>
<dbReference type="GO" id="GO:0016787">
    <property type="term" value="F:hydrolase activity"/>
    <property type="evidence" value="ECO:0007669"/>
    <property type="project" value="UniProtKB-KW"/>
</dbReference>